<organism evidence="1 2">
    <name type="scientific">Pluteus cervinus</name>
    <dbReference type="NCBI Taxonomy" id="181527"/>
    <lineage>
        <taxon>Eukaryota</taxon>
        <taxon>Fungi</taxon>
        <taxon>Dikarya</taxon>
        <taxon>Basidiomycota</taxon>
        <taxon>Agaricomycotina</taxon>
        <taxon>Agaricomycetes</taxon>
        <taxon>Agaricomycetidae</taxon>
        <taxon>Agaricales</taxon>
        <taxon>Pluteineae</taxon>
        <taxon>Pluteaceae</taxon>
        <taxon>Pluteus</taxon>
    </lineage>
</organism>
<proteinExistence type="predicted"/>
<protein>
    <submittedName>
        <fullName evidence="1">Uncharacterized protein</fullName>
    </submittedName>
</protein>
<name>A0ACD3AWH2_9AGAR</name>
<dbReference type="EMBL" id="ML208318">
    <property type="protein sequence ID" value="TFK70131.1"/>
    <property type="molecule type" value="Genomic_DNA"/>
</dbReference>
<gene>
    <name evidence="1" type="ORF">BDN72DRAFT_857171</name>
</gene>
<accession>A0ACD3AWH2</accession>
<reference evidence="1 2" key="1">
    <citation type="journal article" date="2019" name="Nat. Ecol. Evol.">
        <title>Megaphylogeny resolves global patterns of mushroom evolution.</title>
        <authorList>
            <person name="Varga T."/>
            <person name="Krizsan K."/>
            <person name="Foldi C."/>
            <person name="Dima B."/>
            <person name="Sanchez-Garcia M."/>
            <person name="Sanchez-Ramirez S."/>
            <person name="Szollosi G.J."/>
            <person name="Szarkandi J.G."/>
            <person name="Papp V."/>
            <person name="Albert L."/>
            <person name="Andreopoulos W."/>
            <person name="Angelini C."/>
            <person name="Antonin V."/>
            <person name="Barry K.W."/>
            <person name="Bougher N.L."/>
            <person name="Buchanan P."/>
            <person name="Buyck B."/>
            <person name="Bense V."/>
            <person name="Catcheside P."/>
            <person name="Chovatia M."/>
            <person name="Cooper J."/>
            <person name="Damon W."/>
            <person name="Desjardin D."/>
            <person name="Finy P."/>
            <person name="Geml J."/>
            <person name="Haridas S."/>
            <person name="Hughes K."/>
            <person name="Justo A."/>
            <person name="Karasinski D."/>
            <person name="Kautmanova I."/>
            <person name="Kiss B."/>
            <person name="Kocsube S."/>
            <person name="Kotiranta H."/>
            <person name="LaButti K.M."/>
            <person name="Lechner B.E."/>
            <person name="Liimatainen K."/>
            <person name="Lipzen A."/>
            <person name="Lukacs Z."/>
            <person name="Mihaltcheva S."/>
            <person name="Morgado L.N."/>
            <person name="Niskanen T."/>
            <person name="Noordeloos M.E."/>
            <person name="Ohm R.A."/>
            <person name="Ortiz-Santana B."/>
            <person name="Ovrebo C."/>
            <person name="Racz N."/>
            <person name="Riley R."/>
            <person name="Savchenko A."/>
            <person name="Shiryaev A."/>
            <person name="Soop K."/>
            <person name="Spirin V."/>
            <person name="Szebenyi C."/>
            <person name="Tomsovsky M."/>
            <person name="Tulloss R.E."/>
            <person name="Uehling J."/>
            <person name="Grigoriev I.V."/>
            <person name="Vagvolgyi C."/>
            <person name="Papp T."/>
            <person name="Martin F.M."/>
            <person name="Miettinen O."/>
            <person name="Hibbett D.S."/>
            <person name="Nagy L.G."/>
        </authorList>
    </citation>
    <scope>NUCLEOTIDE SEQUENCE [LARGE SCALE GENOMIC DNA]</scope>
    <source>
        <strain evidence="1 2">NL-1719</strain>
    </source>
</reference>
<dbReference type="Proteomes" id="UP000308600">
    <property type="component" value="Unassembled WGS sequence"/>
</dbReference>
<keyword evidence="2" id="KW-1185">Reference proteome</keyword>
<evidence type="ECO:0000313" key="1">
    <source>
        <dbReference type="EMBL" id="TFK70131.1"/>
    </source>
</evidence>
<evidence type="ECO:0000313" key="2">
    <source>
        <dbReference type="Proteomes" id="UP000308600"/>
    </source>
</evidence>
<sequence length="338" mass="38925">MHAPRHVYSNAQDAVLFDEWLTYPTDAPEQVPAQSRRKYGEWDPGFISHRIRDAQGTNKAVTLIVDGSIKKSQIEVRYLLENLQATSLIRNFFLFTRTQTDVTNPDLSTIIFSLINLETFYWGVFDAKSNFQGPSSRLPNWGSIPELLRVALHRRPGSSMLKNLGIWAIKEIPDNLLYNVPNLEVLELAYPPPLIPPNYFCSRNLQRFIVNLDPWRTEALPANLDQLVELFKLVFAGHYSLRDITLFMTVKRACGGPWSLFDARWKALGDCCSEKYPIYSSLATVTFLIQTYGYLTGKTEVETAWERNIRDGHLNNLHRRNRRMLRVACGEGIEHRTY</sequence>